<keyword evidence="2" id="KW-0238">DNA-binding</keyword>
<evidence type="ECO:0000259" key="4">
    <source>
        <dbReference type="PROSITE" id="PS50043"/>
    </source>
</evidence>
<dbReference type="SUPFAM" id="SSF46894">
    <property type="entry name" value="C-terminal effector domain of the bipartite response regulators"/>
    <property type="match status" value="1"/>
</dbReference>
<dbReference type="Pfam" id="PF00196">
    <property type="entry name" value="GerE"/>
    <property type="match status" value="1"/>
</dbReference>
<dbReference type="Gene3D" id="1.10.10.10">
    <property type="entry name" value="Winged helix-like DNA-binding domain superfamily/Winged helix DNA-binding domain"/>
    <property type="match status" value="1"/>
</dbReference>
<dbReference type="PROSITE" id="PS50043">
    <property type="entry name" value="HTH_LUXR_2"/>
    <property type="match status" value="1"/>
</dbReference>
<dbReference type="SUPFAM" id="SSF48452">
    <property type="entry name" value="TPR-like"/>
    <property type="match status" value="2"/>
</dbReference>
<evidence type="ECO:0000313" key="5">
    <source>
        <dbReference type="EMBL" id="GAA0944824.1"/>
    </source>
</evidence>
<dbReference type="InterPro" id="IPR041617">
    <property type="entry name" value="TPR_MalT"/>
</dbReference>
<evidence type="ECO:0000256" key="1">
    <source>
        <dbReference type="ARBA" id="ARBA00023015"/>
    </source>
</evidence>
<comment type="caution">
    <text evidence="5">The sequence shown here is derived from an EMBL/GenBank/DDBJ whole genome shotgun (WGS) entry which is preliminary data.</text>
</comment>
<feature type="domain" description="HTH luxR-type" evidence="4">
    <location>
        <begin position="750"/>
        <end position="815"/>
    </location>
</feature>
<dbReference type="InterPro" id="IPR011990">
    <property type="entry name" value="TPR-like_helical_dom_sf"/>
</dbReference>
<dbReference type="Pfam" id="PF25873">
    <property type="entry name" value="WHD_MalT"/>
    <property type="match status" value="1"/>
</dbReference>
<dbReference type="PANTHER" id="PTHR44688:SF16">
    <property type="entry name" value="DNA-BINDING TRANSCRIPTIONAL ACTIVATOR DEVR_DOSR"/>
    <property type="match status" value="1"/>
</dbReference>
<organism evidence="5 6">
    <name type="scientific">Kribbella koreensis</name>
    <dbReference type="NCBI Taxonomy" id="57909"/>
    <lineage>
        <taxon>Bacteria</taxon>
        <taxon>Bacillati</taxon>
        <taxon>Actinomycetota</taxon>
        <taxon>Actinomycetes</taxon>
        <taxon>Propionibacteriales</taxon>
        <taxon>Kribbellaceae</taxon>
        <taxon>Kribbella</taxon>
    </lineage>
</organism>
<name>A0ABP4B1X2_9ACTN</name>
<proteinExistence type="predicted"/>
<keyword evidence="3" id="KW-0804">Transcription</keyword>
<protein>
    <submittedName>
        <fullName evidence="5">LuxR C-terminal-related transcriptional regulator</fullName>
    </submittedName>
</protein>
<sequence length="819" mass="90384">MLLEGKIRLPRRRRAVVSRGRLGERLSAGTGLTLVSAPAGFGKTALLTEWLGEDGRKAAWLSLDERDNEPASYWSYLVAALRTVVPDVGAAALSLLQASRPPVEAVLSTLLNDLEAVEYDVVLVLDDYHVIERREIHDGMAFLVEHLPPQIRLVIASRVDPPLPLARMRARGELVELRSAELRFTADEVAEYLNGVMGLALTAHDVAVLEGRTEGWIAALQLAALSMQGRDDVSGFIAGFAGDDRYIVDYLAEEVLQRQPQEVQHFLLQTSILDRLHGPLCDAVTGQVGGKDRLAAIERGNLFLFPLDDQRRWYRYHQLFADVLQAHLLDEQPDAVASLHQRAGAWYEENGDRAEAIRHSLAAKDFAQAATLIELAIPALRRNRQEATALAWLQALPDEVIRVRPVLSVSYAGTLLITHDPAGVDRRLEDAQRHLQRTDETIIVDHDEYGRLNEAIETYRAAQSIAQGNLTATVAHARQALAIAAEDSHLWRAAAAGLLGLAHWSAGDLEAAHEAWTACTTGLQASGHTADALGCAIALADIRSAQGRPTDAMRTFEQALLLKPPPGEPVLRGTADMYVGLSELHLDRNDPQTATQYLAKAQALGDHLGLPQYSYRRRVALARIREAEGDYQAALQLLDEAETVYVSDYFPNVRPIHALRARVWLAAGELDKAIDWVRDHSLTVDDDLSYLREYEHLTLVRVLAAQGIAVETFLDRLLQAAQAGHRARSVNEIRTLRADPQAATTNNARKQGLIEPLSAREFDVLRLLGTDLDGPGIARELIVSLNTVRTHTKHIYAKLGVTSRRAAVRRATELELFSR</sequence>
<dbReference type="InterPro" id="IPR016032">
    <property type="entry name" value="Sig_transdc_resp-reg_C-effctor"/>
</dbReference>
<dbReference type="CDD" id="cd06170">
    <property type="entry name" value="LuxR_C_like"/>
    <property type="match status" value="1"/>
</dbReference>
<dbReference type="SMART" id="SM00421">
    <property type="entry name" value="HTH_LUXR"/>
    <property type="match status" value="1"/>
</dbReference>
<dbReference type="RefSeq" id="WP_343971721.1">
    <property type="nucleotide sequence ID" value="NZ_BAAAHK010000008.1"/>
</dbReference>
<dbReference type="PANTHER" id="PTHR44688">
    <property type="entry name" value="DNA-BINDING TRANSCRIPTIONAL ACTIVATOR DEVR_DOSR"/>
    <property type="match status" value="1"/>
</dbReference>
<reference evidence="6" key="1">
    <citation type="journal article" date="2019" name="Int. J. Syst. Evol. Microbiol.">
        <title>The Global Catalogue of Microorganisms (GCM) 10K type strain sequencing project: providing services to taxonomists for standard genome sequencing and annotation.</title>
        <authorList>
            <consortium name="The Broad Institute Genomics Platform"/>
            <consortium name="The Broad Institute Genome Sequencing Center for Infectious Disease"/>
            <person name="Wu L."/>
            <person name="Ma J."/>
        </authorList>
    </citation>
    <scope>NUCLEOTIDE SEQUENCE [LARGE SCALE GENOMIC DNA]</scope>
    <source>
        <strain evidence="6">JCM 10977</strain>
    </source>
</reference>
<keyword evidence="1" id="KW-0805">Transcription regulation</keyword>
<keyword evidence="6" id="KW-1185">Reference proteome</keyword>
<gene>
    <name evidence="5" type="ORF">GCM10009554_39260</name>
</gene>
<dbReference type="Proteomes" id="UP001500542">
    <property type="component" value="Unassembled WGS sequence"/>
</dbReference>
<dbReference type="Gene3D" id="1.25.40.10">
    <property type="entry name" value="Tetratricopeptide repeat domain"/>
    <property type="match status" value="1"/>
</dbReference>
<dbReference type="InterPro" id="IPR059106">
    <property type="entry name" value="WHD_MalT"/>
</dbReference>
<dbReference type="InterPro" id="IPR036388">
    <property type="entry name" value="WH-like_DNA-bd_sf"/>
</dbReference>
<dbReference type="InterPro" id="IPR000792">
    <property type="entry name" value="Tscrpt_reg_LuxR_C"/>
</dbReference>
<dbReference type="Pfam" id="PF17874">
    <property type="entry name" value="TPR_MalT"/>
    <property type="match status" value="1"/>
</dbReference>
<evidence type="ECO:0000256" key="2">
    <source>
        <dbReference type="ARBA" id="ARBA00023125"/>
    </source>
</evidence>
<evidence type="ECO:0000313" key="6">
    <source>
        <dbReference type="Proteomes" id="UP001500542"/>
    </source>
</evidence>
<dbReference type="EMBL" id="BAAAHK010000008">
    <property type="protein sequence ID" value="GAA0944824.1"/>
    <property type="molecule type" value="Genomic_DNA"/>
</dbReference>
<evidence type="ECO:0000256" key="3">
    <source>
        <dbReference type="ARBA" id="ARBA00023163"/>
    </source>
</evidence>
<accession>A0ABP4B1X2</accession>